<comment type="caution">
    <text evidence="3">The sequence shown here is derived from an EMBL/GenBank/DDBJ whole genome shotgun (WGS) entry which is preliminary data.</text>
</comment>
<dbReference type="SUPFAM" id="SSF88659">
    <property type="entry name" value="Sigma3 and sigma4 domains of RNA polymerase sigma factors"/>
    <property type="match status" value="1"/>
</dbReference>
<keyword evidence="4" id="KW-1185">Reference proteome</keyword>
<evidence type="ECO:0000259" key="2">
    <source>
        <dbReference type="Pfam" id="PF04545"/>
    </source>
</evidence>
<dbReference type="InterPro" id="IPR013324">
    <property type="entry name" value="RNA_pol_sigma_r3/r4-like"/>
</dbReference>
<evidence type="ECO:0000256" key="1">
    <source>
        <dbReference type="SAM" id="Coils"/>
    </source>
</evidence>
<dbReference type="Gene3D" id="1.10.10.10">
    <property type="entry name" value="Winged helix-like DNA-binding domain superfamily/Winged helix DNA-binding domain"/>
    <property type="match status" value="1"/>
</dbReference>
<dbReference type="OrthoDB" id="7510615at2"/>
<organism evidence="3 4">
    <name type="scientific">Aurantiacibacter xanthus</name>
    <dbReference type="NCBI Taxonomy" id="1784712"/>
    <lineage>
        <taxon>Bacteria</taxon>
        <taxon>Pseudomonadati</taxon>
        <taxon>Pseudomonadota</taxon>
        <taxon>Alphaproteobacteria</taxon>
        <taxon>Sphingomonadales</taxon>
        <taxon>Erythrobacteraceae</taxon>
        <taxon>Aurantiacibacter</taxon>
    </lineage>
</organism>
<dbReference type="GO" id="GO:0006352">
    <property type="term" value="P:DNA-templated transcription initiation"/>
    <property type="evidence" value="ECO:0007669"/>
    <property type="project" value="InterPro"/>
</dbReference>
<feature type="coiled-coil region" evidence="1">
    <location>
        <begin position="119"/>
        <end position="182"/>
    </location>
</feature>
<dbReference type="GO" id="GO:0003700">
    <property type="term" value="F:DNA-binding transcription factor activity"/>
    <property type="evidence" value="ECO:0007669"/>
    <property type="project" value="InterPro"/>
</dbReference>
<gene>
    <name evidence="3" type="ORF">D2V17_11225</name>
</gene>
<reference evidence="3 4" key="1">
    <citation type="submission" date="2018-08" db="EMBL/GenBank/DDBJ databases">
        <title>Erythrobacter zhengii sp.nov., a bacterium isolated from deep-sea sediment.</title>
        <authorList>
            <person name="Fang C."/>
            <person name="Wu Y.-H."/>
            <person name="Sun C."/>
            <person name="Wang H."/>
            <person name="Cheng H."/>
            <person name="Meng F.-X."/>
            <person name="Wang C.-S."/>
            <person name="Xu X.-W."/>
        </authorList>
    </citation>
    <scope>NUCLEOTIDE SEQUENCE [LARGE SCALE GENOMIC DNA]</scope>
    <source>
        <strain evidence="3 4">CCTCC AB 2015396</strain>
    </source>
</reference>
<dbReference type="AlphaFoldDB" id="A0A3A1P3I1"/>
<dbReference type="InterPro" id="IPR036388">
    <property type="entry name" value="WH-like_DNA-bd_sf"/>
</dbReference>
<dbReference type="InterPro" id="IPR050239">
    <property type="entry name" value="Sigma-70_RNA_pol_init_factors"/>
</dbReference>
<dbReference type="InterPro" id="IPR007630">
    <property type="entry name" value="RNA_pol_sigma70_r4"/>
</dbReference>
<proteinExistence type="predicted"/>
<sequence>MGILEDAAEGARQAVEAMKAASQASDDTTVNTVLSLLSAQEEEVVRYRYGLGREHLKTFRQIGEAMGLSAQRVGQIEHKARRRLSWFVRCVGPIGSPAFARYSSETLARRAEIERLRRERIEQEAATKARRRAEKAERDEVRRARARSKAWQRKIDTLVMERDAVAGTIARLRDRISEIERRGWLARYILPHDRVLARLYAKLADLEAKVKAAGSGIARLRASPPS</sequence>
<dbReference type="EMBL" id="QXFM01000102">
    <property type="protein sequence ID" value="RIV84840.1"/>
    <property type="molecule type" value="Genomic_DNA"/>
</dbReference>
<name>A0A3A1P3I1_9SPHN</name>
<protein>
    <recommendedName>
        <fullName evidence="2">RNA polymerase sigma-70 region 4 domain-containing protein</fullName>
    </recommendedName>
</protein>
<dbReference type="PANTHER" id="PTHR30603:SF47">
    <property type="entry name" value="RNA POLYMERASE SIGMA FACTOR SIGD, CHLOROPLASTIC"/>
    <property type="match status" value="1"/>
</dbReference>
<dbReference type="RefSeq" id="WP_081643371.1">
    <property type="nucleotide sequence ID" value="NZ_QXFM01000102.1"/>
</dbReference>
<dbReference type="Proteomes" id="UP000265366">
    <property type="component" value="Unassembled WGS sequence"/>
</dbReference>
<dbReference type="Pfam" id="PF04545">
    <property type="entry name" value="Sigma70_r4"/>
    <property type="match status" value="1"/>
</dbReference>
<feature type="domain" description="RNA polymerase sigma-70 region 4" evidence="2">
    <location>
        <begin position="34"/>
        <end position="84"/>
    </location>
</feature>
<dbReference type="PANTHER" id="PTHR30603">
    <property type="entry name" value="RNA POLYMERASE SIGMA FACTOR RPO"/>
    <property type="match status" value="1"/>
</dbReference>
<keyword evidence="1" id="KW-0175">Coiled coil</keyword>
<evidence type="ECO:0000313" key="4">
    <source>
        <dbReference type="Proteomes" id="UP000265366"/>
    </source>
</evidence>
<accession>A0A3A1P3I1</accession>
<evidence type="ECO:0000313" key="3">
    <source>
        <dbReference type="EMBL" id="RIV84840.1"/>
    </source>
</evidence>